<dbReference type="RefSeq" id="XP_053025240.1">
    <property type="nucleotide sequence ID" value="XM_053161277.1"/>
</dbReference>
<accession>A0ABY7CYH9</accession>
<name>A0ABY7CYH9_9BASI</name>
<dbReference type="GeneID" id="77802172"/>
<dbReference type="SUPFAM" id="SSF50044">
    <property type="entry name" value="SH3-domain"/>
    <property type="match status" value="1"/>
</dbReference>
<dbReference type="InterPro" id="IPR036028">
    <property type="entry name" value="SH3-like_dom_sf"/>
</dbReference>
<sequence>MVIHHQYDFLAPFGGIFMKELNNSHPVKLKQCLSSSNFVAKGESEMNLEKGEIVCVLKIICDGWVVARKTKLLIDNNGKLITPELNPVLLNDLNQSIQSNSDNHQNLSLTGLCHENYLLQISYY</sequence>
<protein>
    <recommendedName>
        <fullName evidence="3">SH3 domain-containing protein</fullName>
    </recommendedName>
</protein>
<evidence type="ECO:0000313" key="2">
    <source>
        <dbReference type="Proteomes" id="UP001164743"/>
    </source>
</evidence>
<dbReference type="EMBL" id="CP110431">
    <property type="protein sequence ID" value="WAQ89685.1"/>
    <property type="molecule type" value="Genomic_DNA"/>
</dbReference>
<keyword evidence="2" id="KW-1185">Reference proteome</keyword>
<gene>
    <name evidence="1" type="ORF">PtA15_11A376</name>
</gene>
<proteinExistence type="predicted"/>
<reference evidence="1" key="1">
    <citation type="submission" date="2022-10" db="EMBL/GenBank/DDBJ databases">
        <title>Puccinia triticina Genome sequencing and assembly.</title>
        <authorList>
            <person name="Li C."/>
        </authorList>
    </citation>
    <scope>NUCLEOTIDE SEQUENCE</scope>
    <source>
        <strain evidence="1">Pt15</strain>
    </source>
</reference>
<evidence type="ECO:0000313" key="1">
    <source>
        <dbReference type="EMBL" id="WAQ89685.1"/>
    </source>
</evidence>
<dbReference type="Proteomes" id="UP001164743">
    <property type="component" value="Chromosome 11A"/>
</dbReference>
<evidence type="ECO:0008006" key="3">
    <source>
        <dbReference type="Google" id="ProtNLM"/>
    </source>
</evidence>
<organism evidence="1 2">
    <name type="scientific">Puccinia triticina</name>
    <dbReference type="NCBI Taxonomy" id="208348"/>
    <lineage>
        <taxon>Eukaryota</taxon>
        <taxon>Fungi</taxon>
        <taxon>Dikarya</taxon>
        <taxon>Basidiomycota</taxon>
        <taxon>Pucciniomycotina</taxon>
        <taxon>Pucciniomycetes</taxon>
        <taxon>Pucciniales</taxon>
        <taxon>Pucciniaceae</taxon>
        <taxon>Puccinia</taxon>
    </lineage>
</organism>
<dbReference type="Gene3D" id="2.30.30.40">
    <property type="entry name" value="SH3 Domains"/>
    <property type="match status" value="1"/>
</dbReference>